<feature type="region of interest" description="Disordered" evidence="1">
    <location>
        <begin position="21"/>
        <end position="80"/>
    </location>
</feature>
<keyword evidence="3" id="KW-1185">Reference proteome</keyword>
<accession>A0A0D9V4W6</accession>
<protein>
    <submittedName>
        <fullName evidence="2">Uncharacterized protein</fullName>
    </submittedName>
</protein>
<proteinExistence type="predicted"/>
<dbReference type="AlphaFoldDB" id="A0A0D9V4W6"/>
<sequence length="114" mass="12386">MANNQSINLGALREAELFRSSAHRQRAVGSPPRHFQKGKERREEGGGRCAARGLKAMGRDGDGRGKGGGSSQQRIPEPGRIMIDGMRNRSWVSAGSWVPINGRERAGTYVRLAS</sequence>
<organism evidence="2 3">
    <name type="scientific">Leersia perrieri</name>
    <dbReference type="NCBI Taxonomy" id="77586"/>
    <lineage>
        <taxon>Eukaryota</taxon>
        <taxon>Viridiplantae</taxon>
        <taxon>Streptophyta</taxon>
        <taxon>Embryophyta</taxon>
        <taxon>Tracheophyta</taxon>
        <taxon>Spermatophyta</taxon>
        <taxon>Magnoliopsida</taxon>
        <taxon>Liliopsida</taxon>
        <taxon>Poales</taxon>
        <taxon>Poaceae</taxon>
        <taxon>BOP clade</taxon>
        <taxon>Oryzoideae</taxon>
        <taxon>Oryzeae</taxon>
        <taxon>Oryzinae</taxon>
        <taxon>Leersia</taxon>
    </lineage>
</organism>
<dbReference type="Gramene" id="LPERR01G24610.1">
    <property type="protein sequence ID" value="LPERR01G24610.1"/>
    <property type="gene ID" value="LPERR01G24610"/>
</dbReference>
<evidence type="ECO:0000256" key="1">
    <source>
        <dbReference type="SAM" id="MobiDB-lite"/>
    </source>
</evidence>
<feature type="compositionally biased region" description="Basic and acidic residues" evidence="1">
    <location>
        <begin position="37"/>
        <end position="46"/>
    </location>
</feature>
<reference evidence="3" key="2">
    <citation type="submission" date="2013-12" db="EMBL/GenBank/DDBJ databases">
        <authorList>
            <person name="Yu Y."/>
            <person name="Lee S."/>
            <person name="de Baynast K."/>
            <person name="Wissotski M."/>
            <person name="Liu L."/>
            <person name="Talag J."/>
            <person name="Goicoechea J."/>
            <person name="Angelova A."/>
            <person name="Jetty R."/>
            <person name="Kudrna D."/>
            <person name="Golser W."/>
            <person name="Rivera L."/>
            <person name="Zhang J."/>
            <person name="Wing R."/>
        </authorList>
    </citation>
    <scope>NUCLEOTIDE SEQUENCE</scope>
</reference>
<reference evidence="2" key="3">
    <citation type="submission" date="2015-04" db="UniProtKB">
        <authorList>
            <consortium name="EnsemblPlants"/>
        </authorList>
    </citation>
    <scope>IDENTIFICATION</scope>
</reference>
<name>A0A0D9V4W6_9ORYZ</name>
<evidence type="ECO:0000313" key="3">
    <source>
        <dbReference type="Proteomes" id="UP000032180"/>
    </source>
</evidence>
<reference evidence="2 3" key="1">
    <citation type="submission" date="2012-08" db="EMBL/GenBank/DDBJ databases">
        <title>Oryza genome evolution.</title>
        <authorList>
            <person name="Wing R.A."/>
        </authorList>
    </citation>
    <scope>NUCLEOTIDE SEQUENCE</scope>
</reference>
<dbReference type="HOGENOM" id="CLU_2124633_0_0_1"/>
<evidence type="ECO:0000313" key="2">
    <source>
        <dbReference type="EnsemblPlants" id="LPERR01G24610.1"/>
    </source>
</evidence>
<dbReference type="Proteomes" id="UP000032180">
    <property type="component" value="Chromosome 1"/>
</dbReference>
<dbReference type="EnsemblPlants" id="LPERR01G24610.1">
    <property type="protein sequence ID" value="LPERR01G24610.1"/>
    <property type="gene ID" value="LPERR01G24610"/>
</dbReference>